<evidence type="ECO:0000259" key="2">
    <source>
        <dbReference type="Pfam" id="PF09699"/>
    </source>
</evidence>
<organism evidence="3 4">
    <name type="scientific">Geomonas limicola</name>
    <dbReference type="NCBI Taxonomy" id="2740186"/>
    <lineage>
        <taxon>Bacteria</taxon>
        <taxon>Pseudomonadati</taxon>
        <taxon>Thermodesulfobacteriota</taxon>
        <taxon>Desulfuromonadia</taxon>
        <taxon>Geobacterales</taxon>
        <taxon>Geobacteraceae</taxon>
        <taxon>Geomonas</taxon>
    </lineage>
</organism>
<feature type="chain" id="PRO_5028187849" evidence="1">
    <location>
        <begin position="22"/>
        <end position="453"/>
    </location>
</feature>
<feature type="domain" description="Doubled CXXCH motif" evidence="2">
    <location>
        <begin position="250"/>
        <end position="284"/>
    </location>
</feature>
<dbReference type="EMBL" id="BLXZ01000010">
    <property type="protein sequence ID" value="GFO70437.1"/>
    <property type="molecule type" value="Genomic_DNA"/>
</dbReference>
<dbReference type="Gene3D" id="3.90.10.10">
    <property type="entry name" value="Cytochrome C3"/>
    <property type="match status" value="1"/>
</dbReference>
<evidence type="ECO:0000313" key="4">
    <source>
        <dbReference type="Proteomes" id="UP000587586"/>
    </source>
</evidence>
<gene>
    <name evidence="3" type="ORF">GMLC_40160</name>
</gene>
<dbReference type="AlphaFoldDB" id="A0A6V8NF74"/>
<name>A0A6V8NF74_9BACT</name>
<feature type="domain" description="Doubled CXXCH motif" evidence="2">
    <location>
        <begin position="197"/>
        <end position="236"/>
    </location>
</feature>
<evidence type="ECO:0000256" key="1">
    <source>
        <dbReference type="SAM" id="SignalP"/>
    </source>
</evidence>
<feature type="domain" description="Doubled CXXCH motif" evidence="2">
    <location>
        <begin position="148"/>
        <end position="187"/>
    </location>
</feature>
<dbReference type="Proteomes" id="UP000587586">
    <property type="component" value="Unassembled WGS sequence"/>
</dbReference>
<dbReference type="NCBIfam" id="TIGR01905">
    <property type="entry name" value="paired_CXXCH_1"/>
    <property type="match status" value="5"/>
</dbReference>
<evidence type="ECO:0000313" key="3">
    <source>
        <dbReference type="EMBL" id="GFO70437.1"/>
    </source>
</evidence>
<reference evidence="4" key="1">
    <citation type="submission" date="2020-06" db="EMBL/GenBank/DDBJ databases">
        <title>Draft genomic sequecing of Geomonas sp. Red745.</title>
        <authorList>
            <person name="Itoh H."/>
            <person name="Xu Z.X."/>
            <person name="Ushijima N."/>
            <person name="Masuda Y."/>
            <person name="Shiratori Y."/>
            <person name="Senoo K."/>
        </authorList>
    </citation>
    <scope>NUCLEOTIDE SEQUENCE [LARGE SCALE GENOMIC DNA]</scope>
    <source>
        <strain evidence="4">Red745</strain>
    </source>
</reference>
<dbReference type="InterPro" id="IPR010177">
    <property type="entry name" value="Paired_CXXCH_1"/>
</dbReference>
<feature type="domain" description="Doubled CXXCH motif" evidence="2">
    <location>
        <begin position="102"/>
        <end position="140"/>
    </location>
</feature>
<dbReference type="PANTHER" id="PTHR39425:SF1">
    <property type="entry name" value="CYTOCHROME C7-LIKE DOMAIN-CONTAINING PROTEIN"/>
    <property type="match status" value="1"/>
</dbReference>
<feature type="domain" description="Doubled CXXCH motif" evidence="2">
    <location>
        <begin position="307"/>
        <end position="357"/>
    </location>
</feature>
<dbReference type="Pfam" id="PF09699">
    <property type="entry name" value="Paired_CXXCH_1"/>
    <property type="match status" value="6"/>
</dbReference>
<dbReference type="InterPro" id="IPR036280">
    <property type="entry name" value="Multihaem_cyt_sf"/>
</dbReference>
<dbReference type="PROSITE" id="PS51257">
    <property type="entry name" value="PROKAR_LIPOPROTEIN"/>
    <property type="match status" value="1"/>
</dbReference>
<accession>A0A6V8NF74</accession>
<feature type="domain" description="Doubled CXXCH motif" evidence="2">
    <location>
        <begin position="58"/>
        <end position="95"/>
    </location>
</feature>
<protein>
    <submittedName>
        <fullName evidence="3">Cytochrome c</fullName>
    </submittedName>
</protein>
<proteinExistence type="predicted"/>
<sequence>MTMAKTLVAFAFLGFAMAAFSCLPGPVTSTAFAEVVAAKETCVTASCHPGMGKARFVHGPVAVGECTGCHKPVGKHKFEPILDAGKQCEECHEGLRTMKVVHKPVQEAKCTKCHDPHQSGYKFQLRAEGSELCFLCHRKAIAGGKYLHGPLGTGSCNSCHAAHQSGFPKLLSAAGNDVCFSCHTDKAESFKNSKFMHSPVREACVNCHSPHSSDFRFTLTAAGSQDLCYTCHQGKAKEIPADTVPHLALATDRKCLACHDPHVSDNPRQLLKQPMELCMSCHNREYNGATGKIANMKPILANNSDLHGPIKEKDCSGCHNPHGSNNFRILRESFPQLFYAPYAPDNYKLCFMCHQKTIAAEEYTTTLTGFRNGEQNLHFVHVNKSVKGRTCRACHDAHATNNPKHVRDSVPFAKWNLPVGFKKSTNGGTCLPGCHQLFGYDRIAPVVNKPVAK</sequence>
<keyword evidence="1" id="KW-0732">Signal</keyword>
<dbReference type="PANTHER" id="PTHR39425">
    <property type="entry name" value="LIPOPROTEIN CYTOCHROME C"/>
    <property type="match status" value="1"/>
</dbReference>
<keyword evidence="4" id="KW-1185">Reference proteome</keyword>
<comment type="caution">
    <text evidence="3">The sequence shown here is derived from an EMBL/GenBank/DDBJ whole genome shotgun (WGS) entry which is preliminary data.</text>
</comment>
<dbReference type="Gene3D" id="1.10.287.3080">
    <property type="match status" value="1"/>
</dbReference>
<dbReference type="Gene3D" id="1.10.1130.10">
    <property type="entry name" value="Flavocytochrome C3, Chain A"/>
    <property type="match status" value="1"/>
</dbReference>
<feature type="signal peptide" evidence="1">
    <location>
        <begin position="1"/>
        <end position="21"/>
    </location>
</feature>
<dbReference type="SUPFAM" id="SSF48695">
    <property type="entry name" value="Multiheme cytochromes"/>
    <property type="match status" value="2"/>
</dbReference>